<dbReference type="HOGENOM" id="CLU_773100_0_0_5"/>
<evidence type="ECO:0000313" key="2">
    <source>
        <dbReference type="Proteomes" id="UP000000321"/>
    </source>
</evidence>
<dbReference type="RefSeq" id="WP_009209080.1">
    <property type="nucleotide sequence ID" value="NZ_BBWP01000055.1"/>
</dbReference>
<dbReference type="InterPro" id="IPR011009">
    <property type="entry name" value="Kinase-like_dom_sf"/>
</dbReference>
<dbReference type="SUPFAM" id="SSF56112">
    <property type="entry name" value="Protein kinase-like (PK-like)"/>
    <property type="match status" value="1"/>
</dbReference>
<keyword evidence="1" id="KW-0723">Serine/threonine-protein kinase</keyword>
<organism evidence="1 2">
    <name type="scientific">Aurantimonas manganoxydans (strain ATCC BAA-1229 / DSM 21871 / SI85-9A1)</name>
    <dbReference type="NCBI Taxonomy" id="287752"/>
    <lineage>
        <taxon>Bacteria</taxon>
        <taxon>Pseudomonadati</taxon>
        <taxon>Pseudomonadota</taxon>
        <taxon>Alphaproteobacteria</taxon>
        <taxon>Hyphomicrobiales</taxon>
        <taxon>Aurantimonadaceae</taxon>
        <taxon>Aurantimonas</taxon>
    </lineage>
</organism>
<reference evidence="1 2" key="1">
    <citation type="journal article" date="2008" name="Appl. Environ. Microbiol.">
        <title>Genomic insights into Mn(II) oxidation by the marine alphaproteobacterium Aurantimonas sp. strain SI85-9A1.</title>
        <authorList>
            <person name="Dick G.J."/>
            <person name="Podell S."/>
            <person name="Johnson H.A."/>
            <person name="Rivera-Espinoza Y."/>
            <person name="Bernier-Latmani R."/>
            <person name="McCarthy J.K."/>
            <person name="Torpey J.W."/>
            <person name="Clement B.G."/>
            <person name="Gaasterland T."/>
            <person name="Tebo B.M."/>
        </authorList>
    </citation>
    <scope>NUCLEOTIDE SEQUENCE [LARGE SCALE GENOMIC DNA]</scope>
    <source>
        <strain evidence="1 2">SI85-9A1</strain>
    </source>
</reference>
<keyword evidence="2" id="KW-1185">Reference proteome</keyword>
<keyword evidence="1" id="KW-0808">Transferase</keyword>
<evidence type="ECO:0000313" key="1">
    <source>
        <dbReference type="EMBL" id="EAS49867.1"/>
    </source>
</evidence>
<dbReference type="OrthoDB" id="212517at2"/>
<comment type="caution">
    <text evidence="1">The sequence shown here is derived from an EMBL/GenBank/DDBJ whole genome shotgun (WGS) entry which is preliminary data.</text>
</comment>
<protein>
    <submittedName>
        <fullName evidence="1">Putative serine/threonine protein kinase</fullName>
    </submittedName>
</protein>
<dbReference type="EMBL" id="AAPJ01000003">
    <property type="protein sequence ID" value="EAS49867.1"/>
    <property type="molecule type" value="Genomic_DNA"/>
</dbReference>
<dbReference type="Proteomes" id="UP000000321">
    <property type="component" value="Unassembled WGS sequence"/>
</dbReference>
<sequence length="357" mass="40050">MPQHRPPLPVLAAPFVVDTVLKRDVFGEIAAGHLANAPDIPVTRRRVGIAARWVRRFAWHLAGREIRALQTLGPVAGTPTLLGVDSEALYRSWIEGTPLHVARPIGNAAYFRDAKRLLRSLHRAGITHNDLAKPQNWLMTPDGKAALIDMQLATFFPRRTRLFRLLAREDLRHLLKHKRSFCREALTASERRMLATKSLPARVWMATFKPVYNMVTRGIFNWSDGEGTRDRMDTDGAAVKARVAADPAIAGFALVPYPYPRQRGVGLYLFAEPSPSIDAPALEQRLRDAPRPRPDLVQVVATLPRDANGTVREDLLRLVAINQVERLAAVAGDDTALAITQRIAEDRRNFTDRRFKR</sequence>
<dbReference type="BioCyc" id="AURANTIMONAS:SI859A1_01219-MONOMER"/>
<dbReference type="AlphaFoldDB" id="Q1YJA0"/>
<dbReference type="GO" id="GO:0004674">
    <property type="term" value="F:protein serine/threonine kinase activity"/>
    <property type="evidence" value="ECO:0007669"/>
    <property type="project" value="UniProtKB-KW"/>
</dbReference>
<keyword evidence="1" id="KW-0418">Kinase</keyword>
<accession>Q1YJA0</accession>
<gene>
    <name evidence="1" type="ORF">SI859A1_01219</name>
</gene>
<proteinExistence type="predicted"/>
<name>Q1YJA0_AURMS</name>
<dbReference type="Gene3D" id="1.10.510.10">
    <property type="entry name" value="Transferase(Phosphotransferase) domain 1"/>
    <property type="match status" value="1"/>
</dbReference>